<evidence type="ECO:0000256" key="1">
    <source>
        <dbReference type="SAM" id="SignalP"/>
    </source>
</evidence>
<name>A0A2S6GX90_9PSEU</name>
<evidence type="ECO:0000313" key="3">
    <source>
        <dbReference type="Proteomes" id="UP000239203"/>
    </source>
</evidence>
<dbReference type="AlphaFoldDB" id="A0A2S6GX90"/>
<comment type="caution">
    <text evidence="2">The sequence shown here is derived from an EMBL/GenBank/DDBJ whole genome shotgun (WGS) entry which is preliminary data.</text>
</comment>
<reference evidence="2 3" key="1">
    <citation type="submission" date="2018-02" db="EMBL/GenBank/DDBJ databases">
        <title>Genomic Encyclopedia of Archaeal and Bacterial Type Strains, Phase II (KMG-II): from individual species to whole genera.</title>
        <authorList>
            <person name="Goeker M."/>
        </authorList>
    </citation>
    <scope>NUCLEOTIDE SEQUENCE [LARGE SCALE GENOMIC DNA]</scope>
    <source>
        <strain evidence="2 3">YU 961-1</strain>
    </source>
</reference>
<keyword evidence="3" id="KW-1185">Reference proteome</keyword>
<evidence type="ECO:0000313" key="2">
    <source>
        <dbReference type="EMBL" id="PPK69823.1"/>
    </source>
</evidence>
<feature type="chain" id="PRO_5015728399" description="Lipoprotein" evidence="1">
    <location>
        <begin position="24"/>
        <end position="72"/>
    </location>
</feature>
<proteinExistence type="predicted"/>
<dbReference type="Proteomes" id="UP000239203">
    <property type="component" value="Unassembled WGS sequence"/>
</dbReference>
<gene>
    <name evidence="2" type="ORF">CLV40_103433</name>
</gene>
<keyword evidence="1" id="KW-0732">Signal</keyword>
<protein>
    <recommendedName>
        <fullName evidence="4">Lipoprotein</fullName>
    </recommendedName>
</protein>
<accession>A0A2S6GX90</accession>
<evidence type="ECO:0008006" key="4">
    <source>
        <dbReference type="Google" id="ProtNLM"/>
    </source>
</evidence>
<dbReference type="EMBL" id="PTIX01000003">
    <property type="protein sequence ID" value="PPK69823.1"/>
    <property type="molecule type" value="Genomic_DNA"/>
</dbReference>
<dbReference type="PROSITE" id="PS51257">
    <property type="entry name" value="PROKAR_LIPOPROTEIN"/>
    <property type="match status" value="1"/>
</dbReference>
<feature type="signal peptide" evidence="1">
    <location>
        <begin position="1"/>
        <end position="23"/>
    </location>
</feature>
<dbReference type="RefSeq" id="WP_104478216.1">
    <property type="nucleotide sequence ID" value="NZ_CP154825.1"/>
</dbReference>
<sequence>MRKRLVLAVGLLATGCGTSTIDAAPVPPVTSTVSSVVRVVTGGSATAPPPGRPFDLYAHCGTIYYGVRTVVR</sequence>
<organism evidence="2 3">
    <name type="scientific">Actinokineospora auranticolor</name>
    <dbReference type="NCBI Taxonomy" id="155976"/>
    <lineage>
        <taxon>Bacteria</taxon>
        <taxon>Bacillati</taxon>
        <taxon>Actinomycetota</taxon>
        <taxon>Actinomycetes</taxon>
        <taxon>Pseudonocardiales</taxon>
        <taxon>Pseudonocardiaceae</taxon>
        <taxon>Actinokineospora</taxon>
    </lineage>
</organism>